<name>A0AC60QZ76_IXOPE</name>
<protein>
    <submittedName>
        <fullName evidence="1">Uncharacterized protein</fullName>
    </submittedName>
</protein>
<organism evidence="1 2">
    <name type="scientific">Ixodes persulcatus</name>
    <name type="common">Taiga tick</name>
    <dbReference type="NCBI Taxonomy" id="34615"/>
    <lineage>
        <taxon>Eukaryota</taxon>
        <taxon>Metazoa</taxon>
        <taxon>Ecdysozoa</taxon>
        <taxon>Arthropoda</taxon>
        <taxon>Chelicerata</taxon>
        <taxon>Arachnida</taxon>
        <taxon>Acari</taxon>
        <taxon>Parasitiformes</taxon>
        <taxon>Ixodida</taxon>
        <taxon>Ixodoidea</taxon>
        <taxon>Ixodidae</taxon>
        <taxon>Ixodinae</taxon>
        <taxon>Ixodes</taxon>
    </lineage>
</organism>
<gene>
    <name evidence="1" type="ORF">HPB47_006597</name>
</gene>
<accession>A0AC60QZ76</accession>
<comment type="caution">
    <text evidence="1">The sequence shown here is derived from an EMBL/GenBank/DDBJ whole genome shotgun (WGS) entry which is preliminary data.</text>
</comment>
<reference evidence="1 2" key="1">
    <citation type="journal article" date="2020" name="Cell">
        <title>Large-Scale Comparative Analyses of Tick Genomes Elucidate Their Genetic Diversity and Vector Capacities.</title>
        <authorList>
            <consortium name="Tick Genome and Microbiome Consortium (TIGMIC)"/>
            <person name="Jia N."/>
            <person name="Wang J."/>
            <person name="Shi W."/>
            <person name="Du L."/>
            <person name="Sun Y."/>
            <person name="Zhan W."/>
            <person name="Jiang J.F."/>
            <person name="Wang Q."/>
            <person name="Zhang B."/>
            <person name="Ji P."/>
            <person name="Bell-Sakyi L."/>
            <person name="Cui X.M."/>
            <person name="Yuan T.T."/>
            <person name="Jiang B.G."/>
            <person name="Yang W.F."/>
            <person name="Lam T.T."/>
            <person name="Chang Q.C."/>
            <person name="Ding S.J."/>
            <person name="Wang X.J."/>
            <person name="Zhu J.G."/>
            <person name="Ruan X.D."/>
            <person name="Zhao L."/>
            <person name="Wei J.T."/>
            <person name="Ye R.Z."/>
            <person name="Que T.C."/>
            <person name="Du C.H."/>
            <person name="Zhou Y.H."/>
            <person name="Cheng J.X."/>
            <person name="Dai P.F."/>
            <person name="Guo W.B."/>
            <person name="Han X.H."/>
            <person name="Huang E.J."/>
            <person name="Li L.F."/>
            <person name="Wei W."/>
            <person name="Gao Y.C."/>
            <person name="Liu J.Z."/>
            <person name="Shao H.Z."/>
            <person name="Wang X."/>
            <person name="Wang C.C."/>
            <person name="Yang T.C."/>
            <person name="Huo Q.B."/>
            <person name="Li W."/>
            <person name="Chen H.Y."/>
            <person name="Chen S.E."/>
            <person name="Zhou L.G."/>
            <person name="Ni X.B."/>
            <person name="Tian J.H."/>
            <person name="Sheng Y."/>
            <person name="Liu T."/>
            <person name="Pan Y.S."/>
            <person name="Xia L.Y."/>
            <person name="Li J."/>
            <person name="Zhao F."/>
            <person name="Cao W.C."/>
        </authorList>
    </citation>
    <scope>NUCLEOTIDE SEQUENCE [LARGE SCALE GENOMIC DNA]</scope>
    <source>
        <strain evidence="1">Iper-2018</strain>
    </source>
</reference>
<keyword evidence="2" id="KW-1185">Reference proteome</keyword>
<evidence type="ECO:0000313" key="1">
    <source>
        <dbReference type="EMBL" id="KAG0444986.1"/>
    </source>
</evidence>
<evidence type="ECO:0000313" key="2">
    <source>
        <dbReference type="Proteomes" id="UP000805193"/>
    </source>
</evidence>
<dbReference type="Proteomes" id="UP000805193">
    <property type="component" value="Unassembled WGS sequence"/>
</dbReference>
<dbReference type="EMBL" id="JABSTQ010001096">
    <property type="protein sequence ID" value="KAG0444986.1"/>
    <property type="molecule type" value="Genomic_DNA"/>
</dbReference>
<proteinExistence type="predicted"/>
<sequence length="122" mass="12335">MDACVGGPRGGAALSLVASPGPARRRRARSWPVPAPPVLAAAAVVSVPFVDCRGGVGPSTAAEVNDPSAPTPGRGGTPHPIPCGEDGMHAASLASCHYLLFSEARGQTAEGLYRPIHVATFE</sequence>